<dbReference type="Pfam" id="PF01148">
    <property type="entry name" value="CTP_transf_1"/>
    <property type="match status" value="1"/>
</dbReference>
<evidence type="ECO:0000256" key="7">
    <source>
        <dbReference type="ARBA" id="ARBA00019373"/>
    </source>
</evidence>
<evidence type="ECO:0000256" key="4">
    <source>
        <dbReference type="ARBA" id="ARBA00005189"/>
    </source>
</evidence>
<evidence type="ECO:0000256" key="16">
    <source>
        <dbReference type="ARBA" id="ARBA00023209"/>
    </source>
</evidence>
<dbReference type="GO" id="GO:0005886">
    <property type="term" value="C:plasma membrane"/>
    <property type="evidence" value="ECO:0007669"/>
    <property type="project" value="UniProtKB-SubCell"/>
</dbReference>
<comment type="catalytic activity">
    <reaction evidence="1 18">
        <text>a 1,2-diacyl-sn-glycero-3-phosphate + CTP + H(+) = a CDP-1,2-diacyl-sn-glycerol + diphosphate</text>
        <dbReference type="Rhea" id="RHEA:16229"/>
        <dbReference type="ChEBI" id="CHEBI:15378"/>
        <dbReference type="ChEBI" id="CHEBI:33019"/>
        <dbReference type="ChEBI" id="CHEBI:37563"/>
        <dbReference type="ChEBI" id="CHEBI:58332"/>
        <dbReference type="ChEBI" id="CHEBI:58608"/>
        <dbReference type="EC" id="2.7.7.41"/>
    </reaction>
</comment>
<evidence type="ECO:0000256" key="17">
    <source>
        <dbReference type="ARBA" id="ARBA00023264"/>
    </source>
</evidence>
<keyword evidence="17" id="KW-1208">Phospholipid metabolism</keyword>
<evidence type="ECO:0000313" key="21">
    <source>
        <dbReference type="Proteomes" id="UP000312032"/>
    </source>
</evidence>
<evidence type="ECO:0000256" key="18">
    <source>
        <dbReference type="RuleBase" id="RU003938"/>
    </source>
</evidence>
<dbReference type="OrthoDB" id="9799199at2"/>
<organism evidence="20 21">
    <name type="scientific">Corynebacterium tapiri</name>
    <dbReference type="NCBI Taxonomy" id="1448266"/>
    <lineage>
        <taxon>Bacteria</taxon>
        <taxon>Bacillati</taxon>
        <taxon>Actinomycetota</taxon>
        <taxon>Actinomycetes</taxon>
        <taxon>Mycobacteriales</taxon>
        <taxon>Corynebacteriaceae</taxon>
        <taxon>Corynebacterium</taxon>
    </lineage>
</organism>
<feature type="transmembrane region" description="Helical" evidence="19">
    <location>
        <begin position="108"/>
        <end position="126"/>
    </location>
</feature>
<evidence type="ECO:0000256" key="5">
    <source>
        <dbReference type="ARBA" id="ARBA00010185"/>
    </source>
</evidence>
<evidence type="ECO:0000256" key="1">
    <source>
        <dbReference type="ARBA" id="ARBA00001698"/>
    </source>
</evidence>
<keyword evidence="14" id="KW-0443">Lipid metabolism</keyword>
<accession>A0A5C4U5D1</accession>
<evidence type="ECO:0000256" key="2">
    <source>
        <dbReference type="ARBA" id="ARBA00004651"/>
    </source>
</evidence>
<keyword evidence="10 18" id="KW-0808">Transferase</keyword>
<dbReference type="GO" id="GO:0004605">
    <property type="term" value="F:phosphatidate cytidylyltransferase activity"/>
    <property type="evidence" value="ECO:0007669"/>
    <property type="project" value="UniProtKB-EC"/>
</dbReference>
<dbReference type="PANTHER" id="PTHR46382">
    <property type="entry name" value="PHOSPHATIDATE CYTIDYLYLTRANSFERASE"/>
    <property type="match status" value="1"/>
</dbReference>
<feature type="transmembrane region" description="Helical" evidence="19">
    <location>
        <begin position="138"/>
        <end position="161"/>
    </location>
</feature>
<dbReference type="UniPathway" id="UPA00557">
    <property type="reaction ID" value="UER00614"/>
</dbReference>
<comment type="similarity">
    <text evidence="5 18">Belongs to the CDS family.</text>
</comment>
<evidence type="ECO:0000256" key="19">
    <source>
        <dbReference type="SAM" id="Phobius"/>
    </source>
</evidence>
<dbReference type="RefSeq" id="WP_139464964.1">
    <property type="nucleotide sequence ID" value="NZ_VDHJ01000003.1"/>
</dbReference>
<feature type="transmembrane region" description="Helical" evidence="19">
    <location>
        <begin position="34"/>
        <end position="53"/>
    </location>
</feature>
<evidence type="ECO:0000256" key="15">
    <source>
        <dbReference type="ARBA" id="ARBA00023136"/>
    </source>
</evidence>
<evidence type="ECO:0000256" key="6">
    <source>
        <dbReference type="ARBA" id="ARBA00012487"/>
    </source>
</evidence>
<gene>
    <name evidence="20" type="ORF">FHE74_02730</name>
</gene>
<feature type="transmembrane region" description="Helical" evidence="19">
    <location>
        <begin position="173"/>
        <end position="192"/>
    </location>
</feature>
<evidence type="ECO:0000313" key="20">
    <source>
        <dbReference type="EMBL" id="TNL99288.1"/>
    </source>
</evidence>
<name>A0A5C4U5D1_9CORY</name>
<protein>
    <recommendedName>
        <fullName evidence="7 18">Phosphatidate cytidylyltransferase</fullName>
        <ecNumber evidence="6 18">2.7.7.41</ecNumber>
    </recommendedName>
</protein>
<keyword evidence="15 19" id="KW-0472">Membrane</keyword>
<comment type="subcellular location">
    <subcellularLocation>
        <location evidence="2">Cell membrane</location>
        <topology evidence="2">Multi-pass membrane protein</topology>
    </subcellularLocation>
</comment>
<dbReference type="EC" id="2.7.7.41" evidence="6 18"/>
<keyword evidence="11 18" id="KW-0812">Transmembrane</keyword>
<sequence length="303" mass="31941">MGLTNDAHDSVVGRIGPIIQVDRLKPKNSAGRDLPTAIGVALGLGALVILSIIVGPIAWYPLVSLAIGLAMWEVITRLRERSYIMPRTIMILGGQAIIWASWPLGPAGALGAFSALVLLIMFGRLFHHGRQRAPVNYLRDTAIAIFVLAWVPLFGAFAAMISGLSDLGVPGSLFIFTFMICVVASDTGGYVAGVMFGSRPMAPAISPKKSWEGFAGSMIAGLVAGVLCVVFLLGGHWWIGLILGAGMVLCATLGDLVESQFKREIGIKDMSGFLPGHGGVMDRLDGMLPSAAMTWLVLGVLAS</sequence>
<evidence type="ECO:0000256" key="11">
    <source>
        <dbReference type="ARBA" id="ARBA00022692"/>
    </source>
</evidence>
<comment type="pathway">
    <text evidence="4">Lipid metabolism.</text>
</comment>
<keyword evidence="16" id="KW-0594">Phospholipid biosynthesis</keyword>
<evidence type="ECO:0000256" key="14">
    <source>
        <dbReference type="ARBA" id="ARBA00023098"/>
    </source>
</evidence>
<keyword evidence="9" id="KW-0444">Lipid biosynthesis</keyword>
<evidence type="ECO:0000256" key="10">
    <source>
        <dbReference type="ARBA" id="ARBA00022679"/>
    </source>
</evidence>
<evidence type="ECO:0000256" key="9">
    <source>
        <dbReference type="ARBA" id="ARBA00022516"/>
    </source>
</evidence>
<dbReference type="Proteomes" id="UP000312032">
    <property type="component" value="Unassembled WGS sequence"/>
</dbReference>
<reference evidence="20 21" key="1">
    <citation type="submission" date="2019-06" db="EMBL/GenBank/DDBJ databases">
        <authorList>
            <person name="Li J."/>
        </authorList>
    </citation>
    <scope>NUCLEOTIDE SEQUENCE [LARGE SCALE GENOMIC DNA]</scope>
    <source>
        <strain evidence="20 21">LMG 28165</strain>
    </source>
</reference>
<dbReference type="EMBL" id="VDHJ01000003">
    <property type="protein sequence ID" value="TNL99288.1"/>
    <property type="molecule type" value="Genomic_DNA"/>
</dbReference>
<comment type="caution">
    <text evidence="20">The sequence shown here is derived from an EMBL/GenBank/DDBJ whole genome shotgun (WGS) entry which is preliminary data.</text>
</comment>
<dbReference type="PROSITE" id="PS01315">
    <property type="entry name" value="CDS"/>
    <property type="match status" value="1"/>
</dbReference>
<feature type="transmembrane region" description="Helical" evidence="19">
    <location>
        <begin position="83"/>
        <end position="102"/>
    </location>
</feature>
<keyword evidence="8" id="KW-1003">Cell membrane</keyword>
<keyword evidence="21" id="KW-1185">Reference proteome</keyword>
<dbReference type="InterPro" id="IPR000374">
    <property type="entry name" value="PC_trans"/>
</dbReference>
<evidence type="ECO:0000256" key="13">
    <source>
        <dbReference type="ARBA" id="ARBA00022989"/>
    </source>
</evidence>
<proteinExistence type="inferred from homology"/>
<keyword evidence="13 19" id="KW-1133">Transmembrane helix</keyword>
<dbReference type="GO" id="GO:0016024">
    <property type="term" value="P:CDP-diacylglycerol biosynthetic process"/>
    <property type="evidence" value="ECO:0007669"/>
    <property type="project" value="UniProtKB-UniPathway"/>
</dbReference>
<feature type="transmembrane region" description="Helical" evidence="19">
    <location>
        <begin position="213"/>
        <end position="232"/>
    </location>
</feature>
<evidence type="ECO:0000256" key="12">
    <source>
        <dbReference type="ARBA" id="ARBA00022695"/>
    </source>
</evidence>
<dbReference type="AlphaFoldDB" id="A0A5C4U5D1"/>
<comment type="pathway">
    <text evidence="3 18">Phospholipid metabolism; CDP-diacylglycerol biosynthesis; CDP-diacylglycerol from sn-glycerol 3-phosphate: step 3/3.</text>
</comment>
<evidence type="ECO:0000256" key="8">
    <source>
        <dbReference type="ARBA" id="ARBA00022475"/>
    </source>
</evidence>
<keyword evidence="12 18" id="KW-0548">Nucleotidyltransferase</keyword>
<dbReference type="PANTHER" id="PTHR46382:SF1">
    <property type="entry name" value="PHOSPHATIDATE CYTIDYLYLTRANSFERASE"/>
    <property type="match status" value="1"/>
</dbReference>
<evidence type="ECO:0000256" key="3">
    <source>
        <dbReference type="ARBA" id="ARBA00005119"/>
    </source>
</evidence>